<evidence type="ECO:0000256" key="3">
    <source>
        <dbReference type="SAM" id="SignalP"/>
    </source>
</evidence>
<feature type="signal peptide" evidence="3">
    <location>
        <begin position="1"/>
        <end position="19"/>
    </location>
</feature>
<dbReference type="SUPFAM" id="SSF48435">
    <property type="entry name" value="Bacterial muramidases"/>
    <property type="match status" value="1"/>
</dbReference>
<dbReference type="InterPro" id="IPR008258">
    <property type="entry name" value="Transglycosylase_SLT_dom_1"/>
</dbReference>
<name>A0A0W0XG35_9GAMM</name>
<sequence length="593" mass="70015">MNKTRLILCGLCLSLPIFATPAETYLEKFQAYTYWSKNLPTSPDPEFLAFIDTNTPLAQKLRRKWLYQLGRNKNWSAYTQYYQNFDDIGLQCYALTARYHQGQTQEAMQSAKSLWLTGLSQPAECNELFKLLLASHEFDENLITQRIVLALEKRNLSLARHLLKQYKIPRHQDVQILNDIYRSPSRITLLDTGELHDDYYLYGLKRMVSINMEQAIQYWQHVKTKKLLNKQQQQSFLAHVALYKAMRNHEDTLQWFAKIKPEFYNDALLDWRIRFALKQGRWKDVEHLIPLLQDKDNPCWQYWLARAKEARGKKAEALPLYEHLAKTRSYYGFLASLRINKNFSFENEQVVTDLKTIQPYQPFTNQIKELYLSNQSLEASRLLNDFVIELPKEEKSALAYWLARELQWHDKSLYLSNNNELNNQLSLRFPIVHQQTIAKYAKNYQIPQTLVFSIIRQESMFREQVISPAGAHGLMQVMPATAQNIAKQQHISYEDKKQLFSPQKNINIGVAYLQYLAKRFGNHPVLMAAAYNAGPRQVNYWLKNHPPKQIDIWIETLPWHETRNYIKNIIAFYAVYQYRMNERPDLSPFLKPL</sequence>
<comment type="caution">
    <text evidence="5">The sequence shown here is derived from an EMBL/GenBank/DDBJ whole genome shotgun (WGS) entry which is preliminary data.</text>
</comment>
<feature type="domain" description="Transglycosylase SLT" evidence="4">
    <location>
        <begin position="436"/>
        <end position="552"/>
    </location>
</feature>
<gene>
    <name evidence="5" type="ORF">Loak_0717</name>
</gene>
<dbReference type="RefSeq" id="WP_035894760.1">
    <property type="nucleotide sequence ID" value="NZ_LCUA01000005.1"/>
</dbReference>
<dbReference type="SUPFAM" id="SSF53955">
    <property type="entry name" value="Lysozyme-like"/>
    <property type="match status" value="1"/>
</dbReference>
<proteinExistence type="inferred from homology"/>
<accession>A0A0W0XG35</accession>
<dbReference type="PANTHER" id="PTHR37423">
    <property type="entry name" value="SOLUBLE LYTIC MUREIN TRANSGLYCOSYLASE-RELATED"/>
    <property type="match status" value="1"/>
</dbReference>
<dbReference type="InterPro" id="IPR023346">
    <property type="entry name" value="Lysozyme-like_dom_sf"/>
</dbReference>
<dbReference type="PANTHER" id="PTHR37423:SF5">
    <property type="entry name" value="SOLUBLE LYTIC MUREIN TRANSGLYCOSYLASE"/>
    <property type="match status" value="1"/>
</dbReference>
<keyword evidence="2 3" id="KW-0732">Signal</keyword>
<dbReference type="PATRIC" id="fig|29423.5.peg.745"/>
<dbReference type="EMBL" id="LNYP01000008">
    <property type="protein sequence ID" value="KTD43542.1"/>
    <property type="molecule type" value="Genomic_DNA"/>
</dbReference>
<evidence type="ECO:0000256" key="2">
    <source>
        <dbReference type="ARBA" id="ARBA00022729"/>
    </source>
</evidence>
<organism evidence="5 6">
    <name type="scientific">Legionella oakridgensis</name>
    <dbReference type="NCBI Taxonomy" id="29423"/>
    <lineage>
        <taxon>Bacteria</taxon>
        <taxon>Pseudomonadati</taxon>
        <taxon>Pseudomonadota</taxon>
        <taxon>Gammaproteobacteria</taxon>
        <taxon>Legionellales</taxon>
        <taxon>Legionellaceae</taxon>
        <taxon>Legionella</taxon>
    </lineage>
</organism>
<evidence type="ECO:0000313" key="5">
    <source>
        <dbReference type="EMBL" id="KTD43542.1"/>
    </source>
</evidence>
<protein>
    <submittedName>
        <fullName evidence="5">Soluble lytic murein transglycosylase</fullName>
    </submittedName>
</protein>
<evidence type="ECO:0000259" key="4">
    <source>
        <dbReference type="Pfam" id="PF01464"/>
    </source>
</evidence>
<evidence type="ECO:0000256" key="1">
    <source>
        <dbReference type="ARBA" id="ARBA00007734"/>
    </source>
</evidence>
<dbReference type="AlphaFoldDB" id="A0A0W0XG35"/>
<evidence type="ECO:0000313" key="6">
    <source>
        <dbReference type="Proteomes" id="UP000054858"/>
    </source>
</evidence>
<dbReference type="Proteomes" id="UP000054858">
    <property type="component" value="Unassembled WGS sequence"/>
</dbReference>
<dbReference type="GO" id="GO:0004553">
    <property type="term" value="F:hydrolase activity, hydrolyzing O-glycosyl compounds"/>
    <property type="evidence" value="ECO:0007669"/>
    <property type="project" value="InterPro"/>
</dbReference>
<reference evidence="5 6" key="1">
    <citation type="submission" date="2015-11" db="EMBL/GenBank/DDBJ databases">
        <title>Genomic analysis of 38 Legionella species identifies large and diverse effector repertoires.</title>
        <authorList>
            <person name="Burstein D."/>
            <person name="Amaro F."/>
            <person name="Zusman T."/>
            <person name="Lifshitz Z."/>
            <person name="Cohen O."/>
            <person name="Gilbert J.A."/>
            <person name="Pupko T."/>
            <person name="Shuman H.A."/>
            <person name="Segal G."/>
        </authorList>
    </citation>
    <scope>NUCLEOTIDE SEQUENCE [LARGE SCALE GENOMIC DNA]</scope>
    <source>
        <strain evidence="5 6">Oak Ridge-10</strain>
    </source>
</reference>
<dbReference type="Gene3D" id="1.10.530.10">
    <property type="match status" value="1"/>
</dbReference>
<dbReference type="GO" id="GO:0042597">
    <property type="term" value="C:periplasmic space"/>
    <property type="evidence" value="ECO:0007669"/>
    <property type="project" value="InterPro"/>
</dbReference>
<dbReference type="Gene3D" id="1.25.20.10">
    <property type="entry name" value="Bacterial muramidases"/>
    <property type="match status" value="1"/>
</dbReference>
<comment type="similarity">
    <text evidence="1">Belongs to the transglycosylase Slt family.</text>
</comment>
<dbReference type="Pfam" id="PF01464">
    <property type="entry name" value="SLT"/>
    <property type="match status" value="1"/>
</dbReference>
<feature type="chain" id="PRO_5006916485" evidence="3">
    <location>
        <begin position="20"/>
        <end position="593"/>
    </location>
</feature>
<dbReference type="InterPro" id="IPR008939">
    <property type="entry name" value="Lytic_TGlycosylase_superhlx_U"/>
</dbReference>
<dbReference type="CDD" id="cd13401">
    <property type="entry name" value="Slt70-like"/>
    <property type="match status" value="1"/>
</dbReference>